<proteinExistence type="predicted"/>
<dbReference type="EMBL" id="LR134356">
    <property type="protein sequence ID" value="VEG55733.1"/>
    <property type="molecule type" value="Genomic_DNA"/>
</dbReference>
<name>A0A3S4S3V9_MYCAU</name>
<dbReference type="Proteomes" id="UP000279306">
    <property type="component" value="Chromosome"/>
</dbReference>
<reference evidence="1 2" key="1">
    <citation type="submission" date="2018-12" db="EMBL/GenBank/DDBJ databases">
        <authorList>
            <consortium name="Pathogen Informatics"/>
        </authorList>
    </citation>
    <scope>NUCLEOTIDE SEQUENCE [LARGE SCALE GENOMIC DNA]</scope>
    <source>
        <strain evidence="1 2">NCTC10437</strain>
    </source>
</reference>
<gene>
    <name evidence="1" type="ORF">NCTC10437_03154</name>
</gene>
<evidence type="ECO:0008006" key="3">
    <source>
        <dbReference type="Google" id="ProtNLM"/>
    </source>
</evidence>
<dbReference type="KEGG" id="mauu:NCTC10437_03154"/>
<evidence type="ECO:0000313" key="1">
    <source>
        <dbReference type="EMBL" id="VEG55733.1"/>
    </source>
</evidence>
<evidence type="ECO:0000313" key="2">
    <source>
        <dbReference type="Proteomes" id="UP000279306"/>
    </source>
</evidence>
<sequence length="208" mass="22682">MDAQAGAQPVATSRQARVRRWLAARKVRQWWKGGLAAILAVTALFGGLDPVDTKATPFAPGEEFSDGQYSVTVDRARLVPTIEGGGRVYGSAEPGIRYLGVVATLRNDGTVTGRLRNELDLRDVAGSEFFGTFRFRDGSPIQTLGPGLTEQLVFAWTVPVDALKPGDVVSIRVWKKKFQQLMVTYGGKEWLESLGDYRVTELVVGAPK</sequence>
<dbReference type="RefSeq" id="WP_048631198.1">
    <property type="nucleotide sequence ID" value="NZ_CVQQ01000002.1"/>
</dbReference>
<dbReference type="OrthoDB" id="4714464at2"/>
<accession>A0A3S4S3V9</accession>
<protein>
    <recommendedName>
        <fullName evidence="3">DUF4352 domain-containing protein</fullName>
    </recommendedName>
</protein>
<dbReference type="STRING" id="1791.GCA_001049355_01291"/>
<dbReference type="AlphaFoldDB" id="A0A3S4S3V9"/>
<keyword evidence="2" id="KW-1185">Reference proteome</keyword>
<organism evidence="1 2">
    <name type="scientific">Mycolicibacterium aurum</name>
    <name type="common">Mycobacterium aurum</name>
    <dbReference type="NCBI Taxonomy" id="1791"/>
    <lineage>
        <taxon>Bacteria</taxon>
        <taxon>Bacillati</taxon>
        <taxon>Actinomycetota</taxon>
        <taxon>Actinomycetes</taxon>
        <taxon>Mycobacteriales</taxon>
        <taxon>Mycobacteriaceae</taxon>
        <taxon>Mycolicibacterium</taxon>
    </lineage>
</organism>